<feature type="region of interest" description="Disordered" evidence="2">
    <location>
        <begin position="97"/>
        <end position="117"/>
    </location>
</feature>
<comment type="caution">
    <text evidence="4">The sequence shown here is derived from an EMBL/GenBank/DDBJ whole genome shotgun (WGS) entry which is preliminary data.</text>
</comment>
<dbReference type="AlphaFoldDB" id="A0A444Y2P4"/>
<keyword evidence="5" id="KW-1185">Reference proteome</keyword>
<feature type="coiled-coil region" evidence="1">
    <location>
        <begin position="439"/>
        <end position="518"/>
    </location>
</feature>
<dbReference type="InterPro" id="IPR004330">
    <property type="entry name" value="FAR1_DNA_bnd_dom"/>
</dbReference>
<keyword evidence="1" id="KW-0175">Coiled coil</keyword>
<proteinExistence type="predicted"/>
<evidence type="ECO:0000259" key="3">
    <source>
        <dbReference type="Pfam" id="PF03101"/>
    </source>
</evidence>
<feature type="compositionally biased region" description="Polar residues" evidence="2">
    <location>
        <begin position="300"/>
        <end position="316"/>
    </location>
</feature>
<dbReference type="EMBL" id="SDMP01000018">
    <property type="protein sequence ID" value="RYQ96136.1"/>
    <property type="molecule type" value="Genomic_DNA"/>
</dbReference>
<evidence type="ECO:0000313" key="5">
    <source>
        <dbReference type="Proteomes" id="UP000289738"/>
    </source>
</evidence>
<dbReference type="Proteomes" id="UP000289738">
    <property type="component" value="Chromosome B08"/>
</dbReference>
<feature type="region of interest" description="Disordered" evidence="2">
    <location>
        <begin position="300"/>
        <end position="378"/>
    </location>
</feature>
<reference evidence="4 5" key="1">
    <citation type="submission" date="2019-01" db="EMBL/GenBank/DDBJ databases">
        <title>Sequencing of cultivated peanut Arachis hypogaea provides insights into genome evolution and oil improvement.</title>
        <authorList>
            <person name="Chen X."/>
        </authorList>
    </citation>
    <scope>NUCLEOTIDE SEQUENCE [LARGE SCALE GENOMIC DNA]</scope>
    <source>
        <strain evidence="5">cv. Fuhuasheng</strain>
        <tissue evidence="4">Leaves</tissue>
    </source>
</reference>
<organism evidence="4 5">
    <name type="scientific">Arachis hypogaea</name>
    <name type="common">Peanut</name>
    <dbReference type="NCBI Taxonomy" id="3818"/>
    <lineage>
        <taxon>Eukaryota</taxon>
        <taxon>Viridiplantae</taxon>
        <taxon>Streptophyta</taxon>
        <taxon>Embryophyta</taxon>
        <taxon>Tracheophyta</taxon>
        <taxon>Spermatophyta</taxon>
        <taxon>Magnoliopsida</taxon>
        <taxon>eudicotyledons</taxon>
        <taxon>Gunneridae</taxon>
        <taxon>Pentapetalae</taxon>
        <taxon>rosids</taxon>
        <taxon>fabids</taxon>
        <taxon>Fabales</taxon>
        <taxon>Fabaceae</taxon>
        <taxon>Papilionoideae</taxon>
        <taxon>50 kb inversion clade</taxon>
        <taxon>dalbergioids sensu lato</taxon>
        <taxon>Dalbergieae</taxon>
        <taxon>Pterocarpus clade</taxon>
        <taxon>Arachis</taxon>
    </lineage>
</organism>
<feature type="domain" description="FAR1" evidence="3">
    <location>
        <begin position="153"/>
        <end position="243"/>
    </location>
</feature>
<sequence length="576" mass="64588">MEEKAESSGAKPHHEIWMDLNTKPLAEELDVDEAGFHLCNEAGHRESNNDIGDLRTTADERYPFTAYKPCSTTSGGGDMNELPLTQSFWSLLRQAMEEDKEFDEREEEANGSMERAEEVEVLADVEGFEADEGPVGENPREGMCFGTLLEARNYYHRYAAKMGFVPKIRNTNYEKHSKDKIPINQSMHCNKDGHRISQKRAPKRAKTITSVGCKARCYVRLDKSTGLWKVSKLELSHTHPLNPKPSAILENRELCQHTKDLIQRNDEVDRQPNKTFQASTMDMDRKISSLNAIHQSLLTSGTTESAGEHGSSSATPSDVIIKDETPFPVNNQTPSDVIIKDKSPIPVNIQNIPEEPSPSPLHSLPEKNRKKGKDTEAGCASEVVSDHDFGFVLKNTFDAGGFIDQYLLDSSTVEVLENIPANENISRMQRMLLKSAILCRDMERSFSDLEKLKEKLAAKEKEIAFLTAQNIELSSKTIELSSQVSRLVEEKKTLSCDLKASEKKASEFKRSLEISRDEMGILKDNYKKLGIVVLEGVTDVEKNIKQQIQLLAPNLDISKVGAYRHIVNGQIVDLLN</sequence>
<dbReference type="PANTHER" id="PTHR46328">
    <property type="entry name" value="FAR-RED IMPAIRED RESPONSIVE (FAR1) FAMILY PROTEIN-RELATED"/>
    <property type="match status" value="1"/>
</dbReference>
<evidence type="ECO:0000256" key="1">
    <source>
        <dbReference type="SAM" id="Coils"/>
    </source>
</evidence>
<evidence type="ECO:0000256" key="2">
    <source>
        <dbReference type="SAM" id="MobiDB-lite"/>
    </source>
</evidence>
<accession>A0A444Y2P4</accession>
<feature type="compositionally biased region" description="Acidic residues" evidence="2">
    <location>
        <begin position="98"/>
        <end position="109"/>
    </location>
</feature>
<gene>
    <name evidence="4" type="ORF">Ahy_B08g091685</name>
</gene>
<protein>
    <recommendedName>
        <fullName evidence="3">FAR1 domain-containing protein</fullName>
    </recommendedName>
</protein>
<dbReference type="Pfam" id="PF03101">
    <property type="entry name" value="FAR1"/>
    <property type="match status" value="1"/>
</dbReference>
<name>A0A444Y2P4_ARAHY</name>
<dbReference type="PANTHER" id="PTHR46328:SF42">
    <property type="entry name" value="PROTEIN FAR1-RELATED SEQUENCE 5-LIKE ISOFORM X1"/>
    <property type="match status" value="1"/>
</dbReference>
<evidence type="ECO:0000313" key="4">
    <source>
        <dbReference type="EMBL" id="RYQ96136.1"/>
    </source>
</evidence>